<keyword evidence="4" id="KW-0472">Membrane</keyword>
<dbReference type="InterPro" id="IPR011992">
    <property type="entry name" value="EF-hand-dom_pair"/>
</dbReference>
<sequence length="1239" mass="137112">MEVLKDPAGMRIGASSCPAGSFSTGSADQCSECSSDSYQPAENQPSCIPCSVCGNGHFTSSPCTPTADAACTPCSAGTAGDGLGANCDTCGEGTFSLEGAGFCSTVGAGHEVVVEETSGLRVDVRECTPGNKGCTFCDDEDVLKGSTTEGEGAMDVGACVCEEGDYGDTRQKECRAVPEGVNGTFGGMTVPTLELEPGWWRTNASSTEVLPCLSEEHCLGGANVSAVCAEGMDGPLCAVCKDDYATTGTGASLKCIECSGDATVTIVAGASIPLLLFLIFLVRLCKARGSVSTMKEQFAKHKEKTKAHMEKAGEKSETVDRIGAFVERWQPPAKIILSYCQIMSGLAFVYDIRMPKKFTELANYLSAAVNVDFISFMPIGCMASTNFHSSLVGYTAGFLLVFAVMLVVWACNRKSKPEFANKIFGYFLALTFLVLPSISIKIFSTFACRTFDGDYGSWLKVDYSIDCMSDEHKLAEKYALVMVLFYPVGIPVMYLVLLYRKRALLDPGQAKFTHELGDEQKGMEKAIEERTKLEEDDPSLASLSFLYSAYEPQCWWFEVAETLRRLLLTGCLLFMNPGTASQIIASMILCLGAMRLYAGYAPFIEQSNDTLAECAQWQLFFTMFAALCIRVNVDGESLQDRLMFDYFLCAVQFTAVAVGIVNIILAIVHGYQEDMETAKLLRGKKVGSKVVPVLGGDDESAPKEDEGRGAEGVGDDDEHSFSNHNVMNPFPTLNMKEEREREEREEQEERAMQDRAAAAARAKDDEIASLVAKIKLLEETAGVERVPDKLRELVALFDRDGDGEIEEEELKAAAALIESVKIMREEEAKGEEEEEEEEKGEDHGEKVEALKREETLARLAVEEKKEAEMKRQHEKMANKLEERKRKRRALKEKMGVEVEPEPEQEPVPQVVEPAPLPDYLEDLKNILDKDKDGNIDQEEFDAAKMFLVSPGLKGLVALFDRDGDGEIEEEELKAAAALIESAKIMREEEAKGEEEEEEEEKEKGEDHGEKVEALKREETLARLAVEEKKEAEMKRQHEKMANKLEERKRKRRALKEKMGVEVEPEPELEPVPEPMPQVVEPAPLPDYLQDLKNILDKDKDGNIDQEEFDAAKMFLCSPGLKGLIQLFDVDGDGEIDEDEVKAAKKLVMSMKAAKKREEELDGLEKLDAVKRDEKLARMKAEEKREEAMRREHDKISKKLEERRRKRKAAMGKMEQASKEEELQEKIKDGGGGLSMEANK</sequence>
<feature type="region of interest" description="Disordered" evidence="3">
    <location>
        <begin position="692"/>
        <end position="752"/>
    </location>
</feature>
<feature type="transmembrane region" description="Helical" evidence="4">
    <location>
        <begin position="615"/>
        <end position="633"/>
    </location>
</feature>
<feature type="transmembrane region" description="Helical" evidence="4">
    <location>
        <begin position="583"/>
        <end position="603"/>
    </location>
</feature>
<evidence type="ECO:0000313" key="7">
    <source>
        <dbReference type="EMBL" id="GMI31805.1"/>
    </source>
</evidence>
<feature type="transmembrane region" description="Helical" evidence="4">
    <location>
        <begin position="262"/>
        <end position="285"/>
    </location>
</feature>
<keyword evidence="2" id="KW-1015">Disulfide bond</keyword>
<evidence type="ECO:0000256" key="1">
    <source>
        <dbReference type="ARBA" id="ARBA00022837"/>
    </source>
</evidence>
<feature type="transmembrane region" description="Helical" evidence="4">
    <location>
        <begin position="645"/>
        <end position="671"/>
    </location>
</feature>
<dbReference type="InterPro" id="IPR001368">
    <property type="entry name" value="TNFR/NGFR_Cys_rich_reg"/>
</dbReference>
<feature type="compositionally biased region" description="Acidic residues" evidence="3">
    <location>
        <begin position="990"/>
        <end position="1000"/>
    </location>
</feature>
<dbReference type="CDD" id="cd00185">
    <property type="entry name" value="TNFRSF"/>
    <property type="match status" value="1"/>
</dbReference>
<comment type="caution">
    <text evidence="7">The sequence shown here is derived from an EMBL/GenBank/DDBJ whole genome shotgun (WGS) entry which is preliminary data.</text>
</comment>
<feature type="compositionally biased region" description="Basic and acidic residues" evidence="3">
    <location>
        <begin position="1001"/>
        <end position="1047"/>
    </location>
</feature>
<feature type="domain" description="TNFR-Cys" evidence="5">
    <location>
        <begin position="32"/>
        <end position="71"/>
    </location>
</feature>
<dbReference type="PROSITE" id="PS50050">
    <property type="entry name" value="TNFR_NGFR_2"/>
    <property type="match status" value="1"/>
</dbReference>
<accession>A0ABQ6MRP9</accession>
<evidence type="ECO:0000256" key="3">
    <source>
        <dbReference type="SAM" id="MobiDB-lite"/>
    </source>
</evidence>
<dbReference type="Gene3D" id="2.10.50.10">
    <property type="entry name" value="Tumor Necrosis Factor Receptor, subunit A, domain 2"/>
    <property type="match status" value="1"/>
</dbReference>
<dbReference type="PANTHER" id="PTHR11319:SF35">
    <property type="entry name" value="OUTER MEMBRANE PROTEIN PMPC-RELATED"/>
    <property type="match status" value="1"/>
</dbReference>
<dbReference type="InterPro" id="IPR002048">
    <property type="entry name" value="EF_hand_dom"/>
</dbReference>
<dbReference type="PROSITE" id="PS50222">
    <property type="entry name" value="EF_HAND_2"/>
    <property type="match status" value="3"/>
</dbReference>
<evidence type="ECO:0000256" key="2">
    <source>
        <dbReference type="PROSITE-ProRule" id="PRU00206"/>
    </source>
</evidence>
<feature type="region of interest" description="Disordered" evidence="3">
    <location>
        <begin position="824"/>
        <end position="914"/>
    </location>
</feature>
<feature type="disulfide bond" evidence="2">
    <location>
        <begin position="53"/>
        <end position="71"/>
    </location>
</feature>
<feature type="transmembrane region" description="Helical" evidence="4">
    <location>
        <begin position="478"/>
        <end position="499"/>
    </location>
</feature>
<dbReference type="Proteomes" id="UP001165060">
    <property type="component" value="Unassembled WGS sequence"/>
</dbReference>
<dbReference type="PROSITE" id="PS00018">
    <property type="entry name" value="EF_HAND_1"/>
    <property type="match status" value="3"/>
</dbReference>
<gene>
    <name evidence="7" type="ORF">TeGR_g10919</name>
</gene>
<evidence type="ECO:0000313" key="8">
    <source>
        <dbReference type="Proteomes" id="UP001165060"/>
    </source>
</evidence>
<feature type="compositionally biased region" description="Basic and acidic residues" evidence="3">
    <location>
        <begin position="1215"/>
        <end position="1228"/>
    </location>
</feature>
<dbReference type="Pfam" id="PF00020">
    <property type="entry name" value="TNFR_c6"/>
    <property type="match status" value="1"/>
</dbReference>
<protein>
    <recommendedName>
        <fullName evidence="9">Calmodulin</fullName>
    </recommendedName>
</protein>
<feature type="compositionally biased region" description="Basic and acidic residues" evidence="3">
    <location>
        <begin position="1178"/>
        <end position="1202"/>
    </location>
</feature>
<evidence type="ECO:0000256" key="4">
    <source>
        <dbReference type="SAM" id="Phobius"/>
    </source>
</evidence>
<reference evidence="7 8" key="1">
    <citation type="journal article" date="2023" name="Commun. Biol.">
        <title>Genome analysis of Parmales, the sister group of diatoms, reveals the evolutionary specialization of diatoms from phago-mixotrophs to photoautotrophs.</title>
        <authorList>
            <person name="Ban H."/>
            <person name="Sato S."/>
            <person name="Yoshikawa S."/>
            <person name="Yamada K."/>
            <person name="Nakamura Y."/>
            <person name="Ichinomiya M."/>
            <person name="Sato N."/>
            <person name="Blanc-Mathieu R."/>
            <person name="Endo H."/>
            <person name="Kuwata A."/>
            <person name="Ogata H."/>
        </authorList>
    </citation>
    <scope>NUCLEOTIDE SEQUENCE [LARGE SCALE GENOMIC DNA]</scope>
</reference>
<dbReference type="PANTHER" id="PTHR11319">
    <property type="entry name" value="G PROTEIN-COUPLED RECEPTOR-RELATED"/>
    <property type="match status" value="1"/>
</dbReference>
<feature type="disulfide bond" evidence="2">
    <location>
        <begin position="50"/>
        <end position="63"/>
    </location>
</feature>
<keyword evidence="1" id="KW-0106">Calcium</keyword>
<dbReference type="Gene3D" id="1.10.238.10">
    <property type="entry name" value="EF-hand"/>
    <property type="match status" value="2"/>
</dbReference>
<dbReference type="EMBL" id="BRYB01001713">
    <property type="protein sequence ID" value="GMI31805.1"/>
    <property type="molecule type" value="Genomic_DNA"/>
</dbReference>
<feature type="region of interest" description="Disordered" evidence="3">
    <location>
        <begin position="1178"/>
        <end position="1239"/>
    </location>
</feature>
<feature type="compositionally biased region" description="Basic and acidic residues" evidence="3">
    <location>
        <begin position="840"/>
        <end position="883"/>
    </location>
</feature>
<organism evidence="7 8">
    <name type="scientific">Tetraparma gracilis</name>
    <dbReference type="NCBI Taxonomy" id="2962635"/>
    <lineage>
        <taxon>Eukaryota</taxon>
        <taxon>Sar</taxon>
        <taxon>Stramenopiles</taxon>
        <taxon>Ochrophyta</taxon>
        <taxon>Bolidophyceae</taxon>
        <taxon>Parmales</taxon>
        <taxon>Triparmaceae</taxon>
        <taxon>Tetraparma</taxon>
    </lineage>
</organism>
<feature type="transmembrane region" description="Helical" evidence="4">
    <location>
        <begin position="423"/>
        <end position="443"/>
    </location>
</feature>
<feature type="transmembrane region" description="Helical" evidence="4">
    <location>
        <begin position="361"/>
        <end position="379"/>
    </location>
</feature>
<dbReference type="PROSITE" id="PS00652">
    <property type="entry name" value="TNFR_NGFR_1"/>
    <property type="match status" value="1"/>
</dbReference>
<feature type="transmembrane region" description="Helical" evidence="4">
    <location>
        <begin position="391"/>
        <end position="411"/>
    </location>
</feature>
<feature type="domain" description="EF-hand" evidence="6">
    <location>
        <begin position="1115"/>
        <end position="1150"/>
    </location>
</feature>
<keyword evidence="4" id="KW-1133">Transmembrane helix</keyword>
<feature type="repeat" description="TNFR-Cys" evidence="2">
    <location>
        <begin position="32"/>
        <end position="71"/>
    </location>
</feature>
<evidence type="ECO:0008006" key="9">
    <source>
        <dbReference type="Google" id="ProtNLM"/>
    </source>
</evidence>
<dbReference type="SMART" id="SM00208">
    <property type="entry name" value="TNFR"/>
    <property type="match status" value="1"/>
</dbReference>
<dbReference type="SUPFAM" id="SSF47473">
    <property type="entry name" value="EF-hand"/>
    <property type="match status" value="2"/>
</dbReference>
<feature type="compositionally biased region" description="Basic and acidic residues" evidence="3">
    <location>
        <begin position="700"/>
        <end position="709"/>
    </location>
</feature>
<feature type="region of interest" description="Disordered" evidence="3">
    <location>
        <begin position="986"/>
        <end position="1083"/>
    </location>
</feature>
<name>A0ABQ6MRP9_9STRA</name>
<keyword evidence="4" id="KW-0812">Transmembrane</keyword>
<evidence type="ECO:0000259" key="6">
    <source>
        <dbReference type="PROSITE" id="PS50222"/>
    </source>
</evidence>
<dbReference type="InterPro" id="IPR018247">
    <property type="entry name" value="EF_Hand_1_Ca_BS"/>
</dbReference>
<comment type="caution">
    <text evidence="2">Lacks conserved residue(s) required for the propagation of feature annotation.</text>
</comment>
<evidence type="ECO:0000259" key="5">
    <source>
        <dbReference type="PROSITE" id="PS50050"/>
    </source>
</evidence>
<dbReference type="CDD" id="cd00051">
    <property type="entry name" value="EFh"/>
    <property type="match status" value="1"/>
</dbReference>
<dbReference type="Pfam" id="PF13202">
    <property type="entry name" value="EF-hand_5"/>
    <property type="match status" value="5"/>
</dbReference>
<dbReference type="SMART" id="SM00054">
    <property type="entry name" value="EFh"/>
    <property type="match status" value="5"/>
</dbReference>
<feature type="compositionally biased region" description="Basic and acidic residues" evidence="3">
    <location>
        <begin position="735"/>
        <end position="752"/>
    </location>
</feature>
<feature type="domain" description="EF-hand" evidence="6">
    <location>
        <begin position="785"/>
        <end position="820"/>
    </location>
</feature>
<proteinExistence type="predicted"/>
<feature type="compositionally biased region" description="Acidic residues" evidence="3">
    <location>
        <begin position="828"/>
        <end position="839"/>
    </location>
</feature>
<feature type="domain" description="EF-hand" evidence="6">
    <location>
        <begin position="947"/>
        <end position="982"/>
    </location>
</feature>
<keyword evidence="8" id="KW-1185">Reference proteome</keyword>